<evidence type="ECO:0000313" key="3">
    <source>
        <dbReference type="Proteomes" id="UP000216024"/>
    </source>
</evidence>
<dbReference type="AlphaFoldDB" id="A0A267MJM6"/>
<organism evidence="2 3">
    <name type="scientific">Anaeromicrobium sediminis</name>
    <dbReference type="NCBI Taxonomy" id="1478221"/>
    <lineage>
        <taxon>Bacteria</taxon>
        <taxon>Bacillati</taxon>
        <taxon>Bacillota</taxon>
        <taxon>Clostridia</taxon>
        <taxon>Peptostreptococcales</taxon>
        <taxon>Thermotaleaceae</taxon>
        <taxon>Anaeromicrobium</taxon>
    </lineage>
</organism>
<evidence type="ECO:0008006" key="4">
    <source>
        <dbReference type="Google" id="ProtNLM"/>
    </source>
</evidence>
<reference evidence="2 3" key="1">
    <citation type="submission" date="2017-06" db="EMBL/GenBank/DDBJ databases">
        <title>Draft genome sequence of anaerobic fermentative bacterium Anaeromicrobium sediminis DY2726D isolated from West Pacific Ocean sediments.</title>
        <authorList>
            <person name="Zeng X."/>
        </authorList>
    </citation>
    <scope>NUCLEOTIDE SEQUENCE [LARGE SCALE GENOMIC DNA]</scope>
    <source>
        <strain evidence="2 3">DY2726D</strain>
    </source>
</reference>
<comment type="caution">
    <text evidence="2">The sequence shown here is derived from an EMBL/GenBank/DDBJ whole genome shotgun (WGS) entry which is preliminary data.</text>
</comment>
<protein>
    <recommendedName>
        <fullName evidence="4">DUF3221 domain-containing protein</fullName>
    </recommendedName>
</protein>
<dbReference type="RefSeq" id="WP_095132996.1">
    <property type="nucleotide sequence ID" value="NZ_NIBG01000006.1"/>
</dbReference>
<dbReference type="EMBL" id="NIBG01000006">
    <property type="protein sequence ID" value="PAB59622.1"/>
    <property type="molecule type" value="Genomic_DNA"/>
</dbReference>
<dbReference type="OrthoDB" id="1954599at2"/>
<accession>A0A267MJM6</accession>
<evidence type="ECO:0000313" key="2">
    <source>
        <dbReference type="EMBL" id="PAB59622.1"/>
    </source>
</evidence>
<evidence type="ECO:0000256" key="1">
    <source>
        <dbReference type="SAM" id="SignalP"/>
    </source>
</evidence>
<feature type="chain" id="PRO_5039582663" description="DUF3221 domain-containing protein" evidence="1">
    <location>
        <begin position="23"/>
        <end position="131"/>
    </location>
</feature>
<keyword evidence="3" id="KW-1185">Reference proteome</keyword>
<name>A0A267MJM6_9FIRM</name>
<gene>
    <name evidence="2" type="ORF">CCE28_08615</name>
</gene>
<feature type="signal peptide" evidence="1">
    <location>
        <begin position="1"/>
        <end position="22"/>
    </location>
</feature>
<dbReference type="Proteomes" id="UP000216024">
    <property type="component" value="Unassembled WGS sequence"/>
</dbReference>
<sequence length="131" mass="14875">MKKKIFIASLIMILSIVSLYSAFNEKNIAYSQNAYNLVEDSLKKDTQEVKKDKLEMIKGKITKITMKDGKRSLVVEDKKGFEYVFHISEHTIILTFEKLKVGQRVDIIFNGILTKSIPPQGVAIIVNALKV</sequence>
<proteinExistence type="predicted"/>
<keyword evidence="1" id="KW-0732">Signal</keyword>